<dbReference type="Gene3D" id="3.40.50.1820">
    <property type="entry name" value="alpha/beta hydrolase"/>
    <property type="match status" value="1"/>
</dbReference>
<dbReference type="InterPro" id="IPR029058">
    <property type="entry name" value="AB_hydrolase_fold"/>
</dbReference>
<dbReference type="InterPro" id="IPR050471">
    <property type="entry name" value="AB_hydrolase"/>
</dbReference>
<comment type="caution">
    <text evidence="3">The sequence shown here is derived from an EMBL/GenBank/DDBJ whole genome shotgun (WGS) entry which is preliminary data.</text>
</comment>
<evidence type="ECO:0000313" key="4">
    <source>
        <dbReference type="Proteomes" id="UP000269001"/>
    </source>
</evidence>
<dbReference type="InterPro" id="IPR000073">
    <property type="entry name" value="AB_hydrolase_1"/>
</dbReference>
<sequence>MSEQTSIMITNRQGKQLSVQVNGLENAPAIVFSNSLGTDHGMWQPQVEALKNQFKVVTYDTRGHGQSDVIENTTLQNLGEDVIDILDALNIEKAHFCGISMGGMTALWLGIHQSQRFNSITVANSAAKIWTVEGWNARADTVEVNGLADLVASTHTRWFSDKFDYQSNDLAQQTIQSLANTPAQGYANACRALATADVREQIASIAIPTLIIAGAADPVTTVLDGEFLQQHIKESQLYIIEASHLSNIEQPEAFTQVFSQFIKSIQ</sequence>
<dbReference type="EMBL" id="RAXU01000003">
    <property type="protein sequence ID" value="RKG35301.1"/>
    <property type="molecule type" value="Genomic_DNA"/>
</dbReference>
<name>A0A3A8F2E5_9GAMM</name>
<dbReference type="InterPro" id="IPR026968">
    <property type="entry name" value="PcaD/CatD"/>
</dbReference>
<dbReference type="GO" id="GO:0047570">
    <property type="term" value="F:3-oxoadipate enol-lactonase activity"/>
    <property type="evidence" value="ECO:0007669"/>
    <property type="project" value="UniProtKB-UniRule"/>
</dbReference>
<keyword evidence="4" id="KW-1185">Reference proteome</keyword>
<protein>
    <recommendedName>
        <fullName evidence="1">3-oxoadipate enol-lactonase</fullName>
        <ecNumber evidence="1">3.1.1.24</ecNumber>
    </recommendedName>
</protein>
<dbReference type="EC" id="3.1.1.24" evidence="1"/>
<gene>
    <name evidence="3" type="primary">pcaD</name>
    <name evidence="3" type="ORF">D7V21_03100</name>
</gene>
<dbReference type="PANTHER" id="PTHR43433">
    <property type="entry name" value="HYDROLASE, ALPHA/BETA FOLD FAMILY PROTEIN"/>
    <property type="match status" value="1"/>
</dbReference>
<dbReference type="GO" id="GO:0042952">
    <property type="term" value="P:beta-ketoadipate pathway"/>
    <property type="evidence" value="ECO:0007669"/>
    <property type="project" value="UniProtKB-UniRule"/>
</dbReference>
<dbReference type="AlphaFoldDB" id="A0A3A8F2E5"/>
<feature type="domain" description="AB hydrolase-1" evidence="2">
    <location>
        <begin position="28"/>
        <end position="249"/>
    </location>
</feature>
<dbReference type="SUPFAM" id="SSF53474">
    <property type="entry name" value="alpha/beta-Hydrolases"/>
    <property type="match status" value="1"/>
</dbReference>
<keyword evidence="3" id="KW-0378">Hydrolase</keyword>
<dbReference type="PRINTS" id="PR00111">
    <property type="entry name" value="ABHYDROLASE"/>
</dbReference>
<dbReference type="Proteomes" id="UP000269001">
    <property type="component" value="Unassembled WGS sequence"/>
</dbReference>
<evidence type="ECO:0000259" key="2">
    <source>
        <dbReference type="Pfam" id="PF00561"/>
    </source>
</evidence>
<evidence type="ECO:0000313" key="3">
    <source>
        <dbReference type="EMBL" id="RKG35301.1"/>
    </source>
</evidence>
<organism evidence="3 4">
    <name type="scientific">Acinetobacter guerrae</name>
    <dbReference type="NCBI Taxonomy" id="1843371"/>
    <lineage>
        <taxon>Bacteria</taxon>
        <taxon>Pseudomonadati</taxon>
        <taxon>Pseudomonadota</taxon>
        <taxon>Gammaproteobacteria</taxon>
        <taxon>Moraxellales</taxon>
        <taxon>Moraxellaceae</taxon>
        <taxon>Acinetobacter</taxon>
    </lineage>
</organism>
<proteinExistence type="predicted"/>
<accession>A0A3A8F2E5</accession>
<dbReference type="RefSeq" id="WP_120369076.1">
    <property type="nucleotide sequence ID" value="NZ_RAXU01000003.1"/>
</dbReference>
<reference evidence="3 4" key="1">
    <citation type="submission" date="2018-09" db="EMBL/GenBank/DDBJ databases">
        <title>The draft genome of Acinetobacter spp. strains.</title>
        <authorList>
            <person name="Qin J."/>
            <person name="Feng Y."/>
            <person name="Zong Z."/>
        </authorList>
    </citation>
    <scope>NUCLEOTIDE SEQUENCE [LARGE SCALE GENOMIC DNA]</scope>
    <source>
        <strain evidence="3 4">WCHAc060096</strain>
    </source>
</reference>
<evidence type="ECO:0000256" key="1">
    <source>
        <dbReference type="NCBIfam" id="TIGR02427"/>
    </source>
</evidence>
<dbReference type="NCBIfam" id="TIGR02427">
    <property type="entry name" value="protocat_pcaD"/>
    <property type="match status" value="1"/>
</dbReference>
<dbReference type="PANTHER" id="PTHR43433:SF5">
    <property type="entry name" value="AB HYDROLASE-1 DOMAIN-CONTAINING PROTEIN"/>
    <property type="match status" value="1"/>
</dbReference>
<dbReference type="Pfam" id="PF00561">
    <property type="entry name" value="Abhydrolase_1"/>
    <property type="match status" value="1"/>
</dbReference>